<comment type="caution">
    <text evidence="2">The sequence shown here is derived from an EMBL/GenBank/DDBJ whole genome shotgun (WGS) entry which is preliminary data.</text>
</comment>
<feature type="region of interest" description="Disordered" evidence="1">
    <location>
        <begin position="1"/>
        <end position="29"/>
    </location>
</feature>
<evidence type="ECO:0000313" key="3">
    <source>
        <dbReference type="Proteomes" id="UP000887013"/>
    </source>
</evidence>
<evidence type="ECO:0000313" key="2">
    <source>
        <dbReference type="EMBL" id="GFS98705.1"/>
    </source>
</evidence>
<dbReference type="Proteomes" id="UP000887013">
    <property type="component" value="Unassembled WGS sequence"/>
</dbReference>
<dbReference type="AlphaFoldDB" id="A0A8X6N7K2"/>
<evidence type="ECO:0000256" key="1">
    <source>
        <dbReference type="SAM" id="MobiDB-lite"/>
    </source>
</evidence>
<name>A0A8X6N7K2_NEPPI</name>
<keyword evidence="3" id="KW-1185">Reference proteome</keyword>
<feature type="compositionally biased region" description="Polar residues" evidence="1">
    <location>
        <begin position="1"/>
        <end position="18"/>
    </location>
</feature>
<accession>A0A8X6N7K2</accession>
<organism evidence="2 3">
    <name type="scientific">Nephila pilipes</name>
    <name type="common">Giant wood spider</name>
    <name type="synonym">Nephila maculata</name>
    <dbReference type="NCBI Taxonomy" id="299642"/>
    <lineage>
        <taxon>Eukaryota</taxon>
        <taxon>Metazoa</taxon>
        <taxon>Ecdysozoa</taxon>
        <taxon>Arthropoda</taxon>
        <taxon>Chelicerata</taxon>
        <taxon>Arachnida</taxon>
        <taxon>Araneae</taxon>
        <taxon>Araneomorphae</taxon>
        <taxon>Entelegynae</taxon>
        <taxon>Araneoidea</taxon>
        <taxon>Nephilidae</taxon>
        <taxon>Nephila</taxon>
    </lineage>
</organism>
<sequence>MIATERSTAQSTNVTSGNWVPRRGSFNRGNKAHAKCFMSGDYEGCSKTSHCHVTMSIVMQQDK</sequence>
<proteinExistence type="predicted"/>
<reference evidence="2" key="1">
    <citation type="submission" date="2020-08" db="EMBL/GenBank/DDBJ databases">
        <title>Multicomponent nature underlies the extraordinary mechanical properties of spider dragline silk.</title>
        <authorList>
            <person name="Kono N."/>
            <person name="Nakamura H."/>
            <person name="Mori M."/>
            <person name="Yoshida Y."/>
            <person name="Ohtoshi R."/>
            <person name="Malay A.D."/>
            <person name="Moran D.A.P."/>
            <person name="Tomita M."/>
            <person name="Numata K."/>
            <person name="Arakawa K."/>
        </authorList>
    </citation>
    <scope>NUCLEOTIDE SEQUENCE</scope>
</reference>
<gene>
    <name evidence="2" type="ORF">NPIL_603291</name>
</gene>
<feature type="non-terminal residue" evidence="2">
    <location>
        <position position="63"/>
    </location>
</feature>
<protein>
    <submittedName>
        <fullName evidence="2">Uncharacterized protein</fullName>
    </submittedName>
</protein>
<dbReference type="EMBL" id="BMAW01101252">
    <property type="protein sequence ID" value="GFS98705.1"/>
    <property type="molecule type" value="Genomic_DNA"/>
</dbReference>